<reference evidence="1 2" key="1">
    <citation type="journal article" date="2018" name="Mol. Biol. Evol.">
        <title>Broad Genomic Sampling Reveals a Smut Pathogenic Ancestry of the Fungal Clade Ustilaginomycotina.</title>
        <authorList>
            <person name="Kijpornyongpan T."/>
            <person name="Mondo S.J."/>
            <person name="Barry K."/>
            <person name="Sandor L."/>
            <person name="Lee J."/>
            <person name="Lipzen A."/>
            <person name="Pangilinan J."/>
            <person name="LaButti K."/>
            <person name="Hainaut M."/>
            <person name="Henrissat B."/>
            <person name="Grigoriev I.V."/>
            <person name="Spatafora J.W."/>
            <person name="Aime M.C."/>
        </authorList>
    </citation>
    <scope>NUCLEOTIDE SEQUENCE [LARGE SCALE GENOMIC DNA]</scope>
    <source>
        <strain evidence="1 2">MCA 4718</strain>
    </source>
</reference>
<name>A0A316U4K3_9BASI</name>
<dbReference type="Proteomes" id="UP000245942">
    <property type="component" value="Unassembled WGS sequence"/>
</dbReference>
<dbReference type="AlphaFoldDB" id="A0A316U4K3"/>
<evidence type="ECO:0000313" key="1">
    <source>
        <dbReference type="EMBL" id="PWN20186.1"/>
    </source>
</evidence>
<proteinExistence type="predicted"/>
<organism evidence="1 2">
    <name type="scientific">Pseudomicrostroma glucosiphilum</name>
    <dbReference type="NCBI Taxonomy" id="1684307"/>
    <lineage>
        <taxon>Eukaryota</taxon>
        <taxon>Fungi</taxon>
        <taxon>Dikarya</taxon>
        <taxon>Basidiomycota</taxon>
        <taxon>Ustilaginomycotina</taxon>
        <taxon>Exobasidiomycetes</taxon>
        <taxon>Microstromatales</taxon>
        <taxon>Microstromatales incertae sedis</taxon>
        <taxon>Pseudomicrostroma</taxon>
    </lineage>
</organism>
<dbReference type="GeneID" id="37016704"/>
<dbReference type="EMBL" id="KZ819328">
    <property type="protein sequence ID" value="PWN20186.1"/>
    <property type="molecule type" value="Genomic_DNA"/>
</dbReference>
<protein>
    <submittedName>
        <fullName evidence="1">Uncharacterized protein</fullName>
    </submittedName>
</protein>
<dbReference type="RefSeq" id="XP_025347346.1">
    <property type="nucleotide sequence ID" value="XM_025494970.1"/>
</dbReference>
<keyword evidence="2" id="KW-1185">Reference proteome</keyword>
<sequence length="102" mass="11350">MPAALTFKHFSSITFNLSHLSPTLSSRASRLLLSAIPAKPSPKYPQLPQVTVKTTDGVGSMEMVYSDKKTLKIDLDGDLKYEDLRRKVEAPARALRMKEEGM</sequence>
<gene>
    <name evidence="1" type="ORF">BCV69DRAFT_312799</name>
</gene>
<evidence type="ECO:0000313" key="2">
    <source>
        <dbReference type="Proteomes" id="UP000245942"/>
    </source>
</evidence>
<dbReference type="OrthoDB" id="3353731at2759"/>
<accession>A0A316U4K3</accession>